<gene>
    <name evidence="1" type="ORF">FOXB_10582</name>
</gene>
<comment type="caution">
    <text evidence="1">The sequence shown here is derived from an EMBL/GenBank/DDBJ whole genome shotgun (WGS) entry which is preliminary data.</text>
</comment>
<proteinExistence type="predicted"/>
<organism evidence="1">
    <name type="scientific">Fusarium oxysporum (strain Fo5176)</name>
    <name type="common">Fusarium vascular wilt</name>
    <dbReference type="NCBI Taxonomy" id="660025"/>
    <lineage>
        <taxon>Eukaryota</taxon>
        <taxon>Fungi</taxon>
        <taxon>Dikarya</taxon>
        <taxon>Ascomycota</taxon>
        <taxon>Pezizomycotina</taxon>
        <taxon>Sordariomycetes</taxon>
        <taxon>Hypocreomycetidae</taxon>
        <taxon>Hypocreales</taxon>
        <taxon>Nectriaceae</taxon>
        <taxon>Fusarium</taxon>
        <taxon>Fusarium oxysporum species complex</taxon>
    </lineage>
</organism>
<evidence type="ECO:0000313" key="1">
    <source>
        <dbReference type="EMBL" id="EGU78924.1"/>
    </source>
</evidence>
<dbReference type="EMBL" id="AFQF01002723">
    <property type="protein sequence ID" value="EGU78924.1"/>
    <property type="molecule type" value="Genomic_DNA"/>
</dbReference>
<sequence length="837" mass="94835">MADPLSIASGVAGLVSLGLTLCGSLHNYFSNVKGRHQDIETASRSLTLLQSNIFIIQSSTLKLGHRHALSANGVNQGLANCEFELVALQQLMLNLTRDEGLSDIKAKLRKQMTIARYPFDHKKLMQLQDQLSRANAILGNFVQNFNLDINIGISEDLQVLKNYTNANDSITHNMLGTIARRLDAISPAVQRTEVGMATLSQHAQDNSFDTSSHVSDVIVQPHYVQNSQKEQTMMKTLNDPEYKHGNNIAHESMKGDFMLTESTILYDLWDPDYLMELFRLYNFIATLDTSFCGIDICKRKNMVFLGSKKLSDDYLLQVCGKHPEIAEVFGFNDIFRAVMQQDRQKLESIIMGDQLPAGILEKDIYGHNILHASITWPEGLSLLLQHSQTLYPLYDQQSMMIGPLEFAAWSSGKICTQPDKWVLCQNCKCAVSVQLLLEVDCCLPTKLMKQDSLDMCSLRCRRLLFRHYKNRRRRLREISLALSPLEIIHRYGVTVDSIPDATAAFLWDELQSRSDELRRQGFEISSGLKPYYSKYDSCGCFERFQPPEICSLADEFGIRPTDERGIEPLLARVEVLDFSTLGPTFDAETTYLDWLMKHDLKLECMRGGFQTSALHNFGGRIGRILCRFHDVPDRKPPYLWKREAIGLITKICNSDIECNLPCPCVSGVFNRPLASLFSAFATYTPYMDHWSEAIGKACFLVDLIQSIATSVDTSYLAKCAVHINTMELLRVRHVGPCGWIDSSLGITELDEEERVEVLDEDRISLKRLGDLDEEFEQEFQDRNESVVDFLQGYYARRMEEVVREMAEPVGDDYRRGLLAAGVILEEPEESSCDSSLD</sequence>
<reference evidence="1" key="1">
    <citation type="journal article" date="2012" name="Mol. Plant Microbe Interact.">
        <title>A highly conserved effector in Fusarium oxysporum is required for full virulence on Arabidopsis.</title>
        <authorList>
            <person name="Thatcher L.F."/>
            <person name="Gardiner D.M."/>
            <person name="Kazan K."/>
            <person name="Manners J."/>
        </authorList>
    </citation>
    <scope>NUCLEOTIDE SEQUENCE [LARGE SCALE GENOMIC DNA]</scope>
    <source>
        <strain evidence="1">Fo5176</strain>
    </source>
</reference>
<evidence type="ECO:0008006" key="2">
    <source>
        <dbReference type="Google" id="ProtNLM"/>
    </source>
</evidence>
<dbReference type="AlphaFoldDB" id="F9FW01"/>
<dbReference type="OrthoDB" id="1577640at2759"/>
<protein>
    <recommendedName>
        <fullName evidence="2">Fungal N-terminal domain-containing protein</fullName>
    </recommendedName>
</protein>
<accession>F9FW01</accession>
<name>F9FW01_FUSOF</name>